<gene>
    <name evidence="1" type="ORF">AUR65_003765</name>
</gene>
<comment type="caution">
    <text evidence="1">The sequence shown here is derived from an EMBL/GenBank/DDBJ whole genome shotgun (WGS) entry which is preliminary data.</text>
</comment>
<reference evidence="1" key="1">
    <citation type="submission" date="2017-08" db="EMBL/GenBank/DDBJ databases">
        <title>Haloferax marisrubri sp. nov., isolated from the Discovery deep brine-seawater interface in the Red Sea.</title>
        <authorList>
            <person name="Zhang G."/>
            <person name="Stingl U."/>
        </authorList>
    </citation>
    <scope>NUCLEOTIDE SEQUENCE [LARGE SCALE GENOMIC DNA]</scope>
    <source>
        <strain evidence="1">SB3</strain>
    </source>
</reference>
<evidence type="ECO:0000313" key="1">
    <source>
        <dbReference type="EMBL" id="POG57084.1"/>
    </source>
</evidence>
<protein>
    <submittedName>
        <fullName evidence="1">Uncharacterized protein</fullName>
    </submittedName>
</protein>
<accession>A0A2P4NVA5</accession>
<organism evidence="1 2">
    <name type="scientific">Haloferax marisrubri</name>
    <dbReference type="NCBI Taxonomy" id="1544719"/>
    <lineage>
        <taxon>Archaea</taxon>
        <taxon>Methanobacteriati</taxon>
        <taxon>Methanobacteriota</taxon>
        <taxon>Stenosarchaea group</taxon>
        <taxon>Halobacteria</taxon>
        <taxon>Halobacteriales</taxon>
        <taxon>Haloferacaceae</taxon>
        <taxon>Haloferax</taxon>
    </lineage>
</organism>
<evidence type="ECO:0000313" key="2">
    <source>
        <dbReference type="Proteomes" id="UP000053621"/>
    </source>
</evidence>
<proteinExistence type="predicted"/>
<name>A0A2P4NVA5_9EURY</name>
<dbReference type="Proteomes" id="UP000053621">
    <property type="component" value="Unassembled WGS sequence"/>
</dbReference>
<sequence>MKAVENYAPKINVKKSLAGVICRIGRQYGSAERRVELGCHAHSTPETGPVVGPVGPSPASGAVVVVAAVPVGVAGGPRPGVAARLLAVVGASPRASRVRTQT</sequence>
<dbReference type="EMBL" id="LOPW02000004">
    <property type="protein sequence ID" value="POG57084.1"/>
    <property type="molecule type" value="Genomic_DNA"/>
</dbReference>
<keyword evidence="2" id="KW-1185">Reference proteome</keyword>
<dbReference type="AlphaFoldDB" id="A0A2P4NVA5"/>